<keyword evidence="3" id="KW-1185">Reference proteome</keyword>
<feature type="compositionally biased region" description="Low complexity" evidence="1">
    <location>
        <begin position="78"/>
        <end position="90"/>
    </location>
</feature>
<dbReference type="EMBL" id="CAUYUJ010017493">
    <property type="protein sequence ID" value="CAK0875254.1"/>
    <property type="molecule type" value="Genomic_DNA"/>
</dbReference>
<evidence type="ECO:0000313" key="2">
    <source>
        <dbReference type="EMBL" id="CAK0875254.1"/>
    </source>
</evidence>
<feature type="compositionally biased region" description="Basic and acidic residues" evidence="1">
    <location>
        <begin position="107"/>
        <end position="127"/>
    </location>
</feature>
<feature type="region of interest" description="Disordered" evidence="1">
    <location>
        <begin position="1"/>
        <end position="127"/>
    </location>
</feature>
<feature type="non-terminal residue" evidence="2">
    <location>
        <position position="1"/>
    </location>
</feature>
<proteinExistence type="predicted"/>
<gene>
    <name evidence="2" type="ORF">PCOR1329_LOCUS59960</name>
</gene>
<sequence length="620" mass="67480">VSQWDPATAVGASVSVGAAGAAGARCRAQAQARAPRSPRPAWSPAGRAGSARSPSSPRSPSPGSPRRRPSSPSPTPSPRGRAARTSPGAPRSRRPARAPLAASEAEDISKKAAQEEKRGPWLDEKRRLSSEVAVAEAEFDGTSRAAAVIQAVQRGRMARRVADSLRQFRLQVQTTLAMSKPKPKVRLHLRAGTRTGDDLGMVVEAGNEQNEQRMHGDEKAHRPLPGGGAGGNPKANVKDAARSSWKKATSQILMIQPIAKGATVDLMAARQNHRPKLQDALPKGGLGPAADPLRCSRLGTSRLGWDGADGVLSVLGVQQIRAASMRQRRRFGHVRVNTLRGTVLGPGQKIGIRTGMIFLPGVFERRSDRQPARRKPGSSTSSGLEFAARRFGKGGSEDRPLALDMSCLRRSWVLLARSSRGRLQHPARFRLVRCPFHMVCEMPLVVRRRDLHRELGVDEASGVAQSLPHRIPRPRLAPRRSAVSQGRYAPFVAPCGSSRATSTLSLVMTWFVGHVWCTKRSGRWTMATRTGKRMQRRRKKKACETQCRWRHGCSRGMQEPRARLRELSHEVGPRMSVSLSSPAGDTSHVTSPVEHTVSRCERGLSTLFVDSCDVRVRSIG</sequence>
<feature type="region of interest" description="Disordered" evidence="1">
    <location>
        <begin position="209"/>
        <end position="238"/>
    </location>
</feature>
<dbReference type="PROSITE" id="PS50096">
    <property type="entry name" value="IQ"/>
    <property type="match status" value="1"/>
</dbReference>
<comment type="caution">
    <text evidence="2">The sequence shown here is derived from an EMBL/GenBank/DDBJ whole genome shotgun (WGS) entry which is preliminary data.</text>
</comment>
<evidence type="ECO:0000313" key="3">
    <source>
        <dbReference type="Proteomes" id="UP001189429"/>
    </source>
</evidence>
<feature type="compositionally biased region" description="Basic and acidic residues" evidence="1">
    <location>
        <begin position="210"/>
        <end position="221"/>
    </location>
</feature>
<protein>
    <submittedName>
        <fullName evidence="2">Uncharacterized protein</fullName>
    </submittedName>
</protein>
<name>A0ABN9VSQ3_9DINO</name>
<evidence type="ECO:0000256" key="1">
    <source>
        <dbReference type="SAM" id="MobiDB-lite"/>
    </source>
</evidence>
<organism evidence="2 3">
    <name type="scientific">Prorocentrum cordatum</name>
    <dbReference type="NCBI Taxonomy" id="2364126"/>
    <lineage>
        <taxon>Eukaryota</taxon>
        <taxon>Sar</taxon>
        <taxon>Alveolata</taxon>
        <taxon>Dinophyceae</taxon>
        <taxon>Prorocentrales</taxon>
        <taxon>Prorocentraceae</taxon>
        <taxon>Prorocentrum</taxon>
    </lineage>
</organism>
<feature type="compositionally biased region" description="Low complexity" evidence="1">
    <location>
        <begin position="1"/>
        <end position="56"/>
    </location>
</feature>
<reference evidence="2" key="1">
    <citation type="submission" date="2023-10" db="EMBL/GenBank/DDBJ databases">
        <authorList>
            <person name="Chen Y."/>
            <person name="Shah S."/>
            <person name="Dougan E. K."/>
            <person name="Thang M."/>
            <person name="Chan C."/>
        </authorList>
    </citation>
    <scope>NUCLEOTIDE SEQUENCE [LARGE SCALE GENOMIC DNA]</scope>
</reference>
<dbReference type="Proteomes" id="UP001189429">
    <property type="component" value="Unassembled WGS sequence"/>
</dbReference>
<accession>A0ABN9VSQ3</accession>